<comment type="caution">
    <text evidence="3">The sequence shown here is derived from an EMBL/GenBank/DDBJ whole genome shotgun (WGS) entry which is preliminary data.</text>
</comment>
<reference evidence="3 4" key="1">
    <citation type="journal article" date="2015" name="Genome Announc.">
        <title>Genome Assemblies of Three Soil-Associated Devosia species: D. insulae, D. limi, and D. soli.</title>
        <authorList>
            <person name="Hassan Y.I."/>
            <person name="Lepp D."/>
            <person name="Zhou T."/>
        </authorList>
    </citation>
    <scope>NUCLEOTIDE SEQUENCE [LARGE SCALE GENOMIC DNA]</scope>
    <source>
        <strain evidence="3 4">DS-56</strain>
    </source>
</reference>
<proteinExistence type="predicted"/>
<dbReference type="EMBL" id="LAJE02000154">
    <property type="protein sequence ID" value="OEO31557.1"/>
    <property type="molecule type" value="Genomic_DNA"/>
</dbReference>
<dbReference type="InterPro" id="IPR012495">
    <property type="entry name" value="TadE-like_dom"/>
</dbReference>
<keyword evidence="1" id="KW-0812">Transmembrane</keyword>
<name>A0A1E5XSH3_9HYPH</name>
<gene>
    <name evidence="3" type="ORF">VW23_015670</name>
</gene>
<evidence type="ECO:0000256" key="1">
    <source>
        <dbReference type="SAM" id="Phobius"/>
    </source>
</evidence>
<feature type="transmembrane region" description="Helical" evidence="1">
    <location>
        <begin position="12"/>
        <end position="32"/>
    </location>
</feature>
<evidence type="ECO:0000313" key="3">
    <source>
        <dbReference type="EMBL" id="OEO31557.1"/>
    </source>
</evidence>
<dbReference type="Pfam" id="PF07811">
    <property type="entry name" value="TadE"/>
    <property type="match status" value="1"/>
</dbReference>
<dbReference type="AlphaFoldDB" id="A0A1E5XSH3"/>
<evidence type="ECO:0000313" key="4">
    <source>
        <dbReference type="Proteomes" id="UP000095463"/>
    </source>
</evidence>
<evidence type="ECO:0000259" key="2">
    <source>
        <dbReference type="Pfam" id="PF07811"/>
    </source>
</evidence>
<dbReference type="RefSeq" id="WP_069909263.1">
    <property type="nucleotide sequence ID" value="NZ_LAJE02000154.1"/>
</dbReference>
<keyword evidence="1" id="KW-1133">Transmembrane helix</keyword>
<protein>
    <recommendedName>
        <fullName evidence="2">TadE-like domain-containing protein</fullName>
    </recommendedName>
</protein>
<sequence length="183" mass="19946">MIRRLLQFRDDARAVAAVEFALILPLLLTLYLGTIEAATLYSVDHKVATVASTMADLVSREKGEISTANLDKYFEAAETIMRPYTTTGLVQVVSLLNIDADGVATVAWSAAHGAEEAREADSEYPLAADAKINLLARGASGWLVASEITYPHQSIFGMLLPSTINLAHTQYFLPRYNGEIELD</sequence>
<keyword evidence="1" id="KW-0472">Membrane</keyword>
<organism evidence="3 4">
    <name type="scientific">Devosia insulae DS-56</name>
    <dbReference type="NCBI Taxonomy" id="1116389"/>
    <lineage>
        <taxon>Bacteria</taxon>
        <taxon>Pseudomonadati</taxon>
        <taxon>Pseudomonadota</taxon>
        <taxon>Alphaproteobacteria</taxon>
        <taxon>Hyphomicrobiales</taxon>
        <taxon>Devosiaceae</taxon>
        <taxon>Devosia</taxon>
    </lineage>
</organism>
<accession>A0A1E5XSH3</accession>
<dbReference type="Proteomes" id="UP000095463">
    <property type="component" value="Unassembled WGS sequence"/>
</dbReference>
<feature type="domain" description="TadE-like" evidence="2">
    <location>
        <begin position="15"/>
        <end position="53"/>
    </location>
</feature>
<keyword evidence="4" id="KW-1185">Reference proteome</keyword>
<dbReference type="OrthoDB" id="7189296at2"/>